<organism evidence="2 3">
    <name type="scientific">Amycolatopsis jiangsuensis</name>
    <dbReference type="NCBI Taxonomy" id="1181879"/>
    <lineage>
        <taxon>Bacteria</taxon>
        <taxon>Bacillati</taxon>
        <taxon>Actinomycetota</taxon>
        <taxon>Actinomycetes</taxon>
        <taxon>Pseudonocardiales</taxon>
        <taxon>Pseudonocardiaceae</taxon>
        <taxon>Amycolatopsis</taxon>
    </lineage>
</organism>
<protein>
    <submittedName>
        <fullName evidence="2">Glyoxylase-like metal-dependent hydrolase (Beta-lactamase superfamily II)</fullName>
    </submittedName>
</protein>
<evidence type="ECO:0000313" key="3">
    <source>
        <dbReference type="Proteomes" id="UP000581769"/>
    </source>
</evidence>
<dbReference type="PANTHER" id="PTHR42951:SF4">
    <property type="entry name" value="ACYL-COENZYME A THIOESTERASE MBLAC2"/>
    <property type="match status" value="1"/>
</dbReference>
<reference evidence="2 3" key="1">
    <citation type="submission" date="2020-08" db="EMBL/GenBank/DDBJ databases">
        <title>Sequencing the genomes of 1000 actinobacteria strains.</title>
        <authorList>
            <person name="Klenk H.-P."/>
        </authorList>
    </citation>
    <scope>NUCLEOTIDE SEQUENCE [LARGE SCALE GENOMIC DNA]</scope>
    <source>
        <strain evidence="2 3">DSM 45859</strain>
    </source>
</reference>
<name>A0A840J7W8_9PSEU</name>
<feature type="domain" description="Metallo-beta-lactamase" evidence="1">
    <location>
        <begin position="19"/>
        <end position="213"/>
    </location>
</feature>
<dbReference type="RefSeq" id="WP_184784007.1">
    <property type="nucleotide sequence ID" value="NZ_JACHMG010000001.1"/>
</dbReference>
<dbReference type="CDD" id="cd16282">
    <property type="entry name" value="metallo-hydrolase-like_MBL-fold"/>
    <property type="match status" value="1"/>
</dbReference>
<dbReference type="InterPro" id="IPR036866">
    <property type="entry name" value="RibonucZ/Hydroxyglut_hydro"/>
</dbReference>
<dbReference type="SUPFAM" id="SSF56281">
    <property type="entry name" value="Metallo-hydrolase/oxidoreductase"/>
    <property type="match status" value="1"/>
</dbReference>
<keyword evidence="3" id="KW-1185">Reference proteome</keyword>
<gene>
    <name evidence="2" type="ORF">BJY18_006962</name>
</gene>
<dbReference type="Gene3D" id="3.60.15.10">
    <property type="entry name" value="Ribonuclease Z/Hydroxyacylglutathione hydrolase-like"/>
    <property type="match status" value="1"/>
</dbReference>
<dbReference type="InterPro" id="IPR050855">
    <property type="entry name" value="NDM-1-like"/>
</dbReference>
<comment type="caution">
    <text evidence="2">The sequence shown here is derived from an EMBL/GenBank/DDBJ whole genome shotgun (WGS) entry which is preliminary data.</text>
</comment>
<keyword evidence="2" id="KW-0378">Hydrolase</keyword>
<dbReference type="Proteomes" id="UP000581769">
    <property type="component" value="Unassembled WGS sequence"/>
</dbReference>
<dbReference type="EMBL" id="JACHMG010000001">
    <property type="protein sequence ID" value="MBB4689477.1"/>
    <property type="molecule type" value="Genomic_DNA"/>
</dbReference>
<dbReference type="SMART" id="SM00849">
    <property type="entry name" value="Lactamase_B"/>
    <property type="match status" value="1"/>
</dbReference>
<proteinExistence type="predicted"/>
<dbReference type="InterPro" id="IPR001279">
    <property type="entry name" value="Metallo-B-lactamas"/>
</dbReference>
<dbReference type="AlphaFoldDB" id="A0A840J7W8"/>
<dbReference type="Pfam" id="PF00753">
    <property type="entry name" value="Lactamase_B"/>
    <property type="match status" value="1"/>
</dbReference>
<dbReference type="GO" id="GO:0016787">
    <property type="term" value="F:hydrolase activity"/>
    <property type="evidence" value="ECO:0007669"/>
    <property type="project" value="UniProtKB-KW"/>
</dbReference>
<dbReference type="PANTHER" id="PTHR42951">
    <property type="entry name" value="METALLO-BETA-LACTAMASE DOMAIN-CONTAINING"/>
    <property type="match status" value="1"/>
</dbReference>
<evidence type="ECO:0000313" key="2">
    <source>
        <dbReference type="EMBL" id="MBB4689477.1"/>
    </source>
</evidence>
<sequence length="263" mass="28040">MTWIEVADGVRARRYGELDLTTGLVLGTRRCLVIDTRGDVDQGAELAAAVREVTDLPWTVVYTHAHFDHAFGTTPFLPCDVWAQAGCLTELVEHGEAAKRDQAARYREEGKPELAEALGRTGIMPPDRLVQEHADLDLGGRTVALRHPGPGHTDHDLLVHVPDAGVVFAGDLVEHGPHGFTADSFGPDAHLAEWPAALDALLALAPRIVVPGHGDPVDAAFVRQHRDGLSTLAALRAADATPAEAIAASPYPADVTRAALALR</sequence>
<evidence type="ECO:0000259" key="1">
    <source>
        <dbReference type="SMART" id="SM00849"/>
    </source>
</evidence>
<accession>A0A840J7W8</accession>